<dbReference type="PANTHER" id="PTHR37017:SF11">
    <property type="entry name" value="ESTERASE_LIPASE_THIOESTERASE DOMAIN-CONTAINING PROTEIN"/>
    <property type="match status" value="1"/>
</dbReference>
<dbReference type="GO" id="GO:0016787">
    <property type="term" value="F:hydrolase activity"/>
    <property type="evidence" value="ECO:0007669"/>
    <property type="project" value="UniProtKB-KW"/>
</dbReference>
<keyword evidence="3" id="KW-0378">Hydrolase</keyword>
<gene>
    <name evidence="3" type="ORF">CP972_27490</name>
</gene>
<proteinExistence type="predicted"/>
<name>A0ABX6B8P4_9ACTN</name>
<dbReference type="EMBL" id="CP023697">
    <property type="protein sequence ID" value="QEV10536.1"/>
    <property type="molecule type" value="Genomic_DNA"/>
</dbReference>
<dbReference type="InterPro" id="IPR029058">
    <property type="entry name" value="AB_hydrolase_fold"/>
</dbReference>
<organism evidence="3 4">
    <name type="scientific">Streptomyces prasinus</name>
    <dbReference type="NCBI Taxonomy" id="67345"/>
    <lineage>
        <taxon>Bacteria</taxon>
        <taxon>Bacillati</taxon>
        <taxon>Actinomycetota</taxon>
        <taxon>Actinomycetes</taxon>
        <taxon>Kitasatosporales</taxon>
        <taxon>Streptomycetaceae</taxon>
        <taxon>Streptomyces</taxon>
    </lineage>
</organism>
<dbReference type="Proteomes" id="UP000326041">
    <property type="component" value="Chromosome"/>
</dbReference>
<evidence type="ECO:0000256" key="1">
    <source>
        <dbReference type="SAM" id="SignalP"/>
    </source>
</evidence>
<dbReference type="Pfam" id="PF12697">
    <property type="entry name" value="Abhydrolase_6"/>
    <property type="match status" value="1"/>
</dbReference>
<protein>
    <submittedName>
        <fullName evidence="3">Alpha/beta hydrolase</fullName>
    </submittedName>
</protein>
<dbReference type="InterPro" id="IPR000073">
    <property type="entry name" value="AB_hydrolase_1"/>
</dbReference>
<evidence type="ECO:0000313" key="4">
    <source>
        <dbReference type="Proteomes" id="UP000326041"/>
    </source>
</evidence>
<accession>A0ABX6B8P4</accession>
<dbReference type="PANTHER" id="PTHR37017">
    <property type="entry name" value="AB HYDROLASE-1 DOMAIN-CONTAINING PROTEIN-RELATED"/>
    <property type="match status" value="1"/>
</dbReference>
<feature type="signal peptide" evidence="1">
    <location>
        <begin position="1"/>
        <end position="24"/>
    </location>
</feature>
<dbReference type="SUPFAM" id="SSF53474">
    <property type="entry name" value="alpha/beta-Hydrolases"/>
    <property type="match status" value="1"/>
</dbReference>
<feature type="chain" id="PRO_5045776429" evidence="1">
    <location>
        <begin position="25"/>
        <end position="331"/>
    </location>
</feature>
<evidence type="ECO:0000259" key="2">
    <source>
        <dbReference type="Pfam" id="PF12697"/>
    </source>
</evidence>
<dbReference type="InterPro" id="IPR052897">
    <property type="entry name" value="Sec-Metab_Biosynth_Hydrolase"/>
</dbReference>
<dbReference type="GeneID" id="95538230"/>
<dbReference type="Gene3D" id="3.40.50.1820">
    <property type="entry name" value="alpha/beta hydrolase"/>
    <property type="match status" value="1"/>
</dbReference>
<sequence length="331" mass="33741">MEHIRRAARRALPLIVLLPAAALAATGPSAASESGGGAAPRGGAKPTVVLVHGAWADASGWNKVIRSLQAEGYPVIAPANPLRGLSADSDYLAARLKTVKGPLVLVGHSYGGSVITNAAVGNPNVTSLVYVAGFAPDKGETALQLIAEHAGSHLTDDPEAPVPTSLDAVPLGGGPTDVDLYIKPEKFGDVFLSNRLDAARTNALAASQRPAHVATSAQPSKGAAWRTIPSWSLVTTDDRTIGTETLRFMAKRAGSTTVEVDAPHAVLETDPDQVTDLILRAAHGARPALAKAGASVRLAETGTGEQAAVLGGTAVLAVAGGTALVARSRRT</sequence>
<reference evidence="3 4" key="1">
    <citation type="submission" date="2017-09" db="EMBL/GenBank/DDBJ databases">
        <authorList>
            <person name="Lee N."/>
            <person name="Cho B.-K."/>
        </authorList>
    </citation>
    <scope>NUCLEOTIDE SEQUENCE [LARGE SCALE GENOMIC DNA]</scope>
    <source>
        <strain evidence="3 4">ATCC 13879</strain>
    </source>
</reference>
<feature type="domain" description="AB hydrolase-1" evidence="2">
    <location>
        <begin position="48"/>
        <end position="276"/>
    </location>
</feature>
<keyword evidence="1" id="KW-0732">Signal</keyword>
<evidence type="ECO:0000313" key="3">
    <source>
        <dbReference type="EMBL" id="QEV10536.1"/>
    </source>
</evidence>
<dbReference type="RefSeq" id="WP_055608508.1">
    <property type="nucleotide sequence ID" value="NZ_CP023697.1"/>
</dbReference>
<keyword evidence="4" id="KW-1185">Reference proteome</keyword>